<dbReference type="PROSITE" id="PS50931">
    <property type="entry name" value="HTH_LYSR"/>
    <property type="match status" value="1"/>
</dbReference>
<sequence>MFLWRFVEASSIIKENTEISAPQADQITLCRRKKGDRMDVQDFNLLVTLARTRNITHAAEEFFITQSSVSKRVRHIEKELGIVLLLRSRQGIQFTPAGEIVLDHARTILHEVNTMHRALKDRQGVVSGTLRVGVSINYAIYRLPAQLRLYRSRYPLVQTQFVTLSSQDVFSRFLAGKDELAILRGEHSDWTGPRILLGREPICVITSKEDANRPLHEFGQVTRHTDTEMARDITQWMKENHIPPAKSHIAANSTATCMEMVQQGLGWSIVPQICLARFDGSVRPMYFSDGTPLMRATYLFYTAQAEELPQVRAFIDMFR</sequence>
<comment type="caution">
    <text evidence="6">The sequence shown here is derived from an EMBL/GenBank/DDBJ whole genome shotgun (WGS) entry which is preliminary data.</text>
</comment>
<keyword evidence="7" id="KW-1185">Reference proteome</keyword>
<comment type="similarity">
    <text evidence="1">Belongs to the LysR transcriptional regulatory family.</text>
</comment>
<evidence type="ECO:0000256" key="3">
    <source>
        <dbReference type="ARBA" id="ARBA00023125"/>
    </source>
</evidence>
<evidence type="ECO:0000256" key="4">
    <source>
        <dbReference type="ARBA" id="ARBA00023163"/>
    </source>
</evidence>
<accession>E7N1H8</accession>
<feature type="domain" description="HTH lysR-type" evidence="5">
    <location>
        <begin position="38"/>
        <end position="95"/>
    </location>
</feature>
<evidence type="ECO:0000313" key="7">
    <source>
        <dbReference type="Proteomes" id="UP000004633"/>
    </source>
</evidence>
<keyword evidence="2" id="KW-0805">Transcription regulation</keyword>
<dbReference type="Gene3D" id="1.10.10.10">
    <property type="entry name" value="Winged helix-like DNA-binding domain superfamily/Winged helix DNA-binding domain"/>
    <property type="match status" value="1"/>
</dbReference>
<proteinExistence type="inferred from homology"/>
<gene>
    <name evidence="6" type="ORF">HMPREF9555_00831</name>
</gene>
<dbReference type="InterPro" id="IPR000847">
    <property type="entry name" value="LysR_HTH_N"/>
</dbReference>
<organism evidence="6 7">
    <name type="scientific">Selenomonas artemidis F0399</name>
    <dbReference type="NCBI Taxonomy" id="749551"/>
    <lineage>
        <taxon>Bacteria</taxon>
        <taxon>Bacillati</taxon>
        <taxon>Bacillota</taxon>
        <taxon>Negativicutes</taxon>
        <taxon>Selenomonadales</taxon>
        <taxon>Selenomonadaceae</taxon>
        <taxon>Selenomonas</taxon>
    </lineage>
</organism>
<dbReference type="PANTHER" id="PTHR30126">
    <property type="entry name" value="HTH-TYPE TRANSCRIPTIONAL REGULATOR"/>
    <property type="match status" value="1"/>
</dbReference>
<evidence type="ECO:0000313" key="6">
    <source>
        <dbReference type="EMBL" id="EFW29949.1"/>
    </source>
</evidence>
<dbReference type="SUPFAM" id="SSF46785">
    <property type="entry name" value="Winged helix' DNA-binding domain"/>
    <property type="match status" value="1"/>
</dbReference>
<keyword evidence="4" id="KW-0804">Transcription</keyword>
<dbReference type="Pfam" id="PF03466">
    <property type="entry name" value="LysR_substrate"/>
    <property type="match status" value="1"/>
</dbReference>
<dbReference type="InterPro" id="IPR005119">
    <property type="entry name" value="LysR_subst-bd"/>
</dbReference>
<dbReference type="GO" id="GO:0000976">
    <property type="term" value="F:transcription cis-regulatory region binding"/>
    <property type="evidence" value="ECO:0007669"/>
    <property type="project" value="TreeGrafter"/>
</dbReference>
<dbReference type="SUPFAM" id="SSF53850">
    <property type="entry name" value="Periplasmic binding protein-like II"/>
    <property type="match status" value="1"/>
</dbReference>
<dbReference type="Pfam" id="PF00126">
    <property type="entry name" value="HTH_1"/>
    <property type="match status" value="1"/>
</dbReference>
<keyword evidence="3" id="KW-0238">DNA-binding</keyword>
<dbReference type="AlphaFoldDB" id="E7N1H8"/>
<dbReference type="STRING" id="749551.HMPREF9555_00831"/>
<name>E7N1H8_9FIRM</name>
<protein>
    <submittedName>
        <fullName evidence="6">LysR substrate binding domain protein</fullName>
    </submittedName>
</protein>
<evidence type="ECO:0000256" key="2">
    <source>
        <dbReference type="ARBA" id="ARBA00023015"/>
    </source>
</evidence>
<evidence type="ECO:0000256" key="1">
    <source>
        <dbReference type="ARBA" id="ARBA00009437"/>
    </source>
</evidence>
<dbReference type="InterPro" id="IPR036390">
    <property type="entry name" value="WH_DNA-bd_sf"/>
</dbReference>
<dbReference type="EMBL" id="AECV01000014">
    <property type="protein sequence ID" value="EFW29949.1"/>
    <property type="molecule type" value="Genomic_DNA"/>
</dbReference>
<dbReference type="PRINTS" id="PR00039">
    <property type="entry name" value="HTHLYSR"/>
</dbReference>
<dbReference type="InterPro" id="IPR036388">
    <property type="entry name" value="WH-like_DNA-bd_sf"/>
</dbReference>
<dbReference type="PANTHER" id="PTHR30126:SF78">
    <property type="entry name" value="HTH LYSR-TYPE DOMAIN-CONTAINING PROTEIN"/>
    <property type="match status" value="1"/>
</dbReference>
<evidence type="ECO:0000259" key="5">
    <source>
        <dbReference type="PROSITE" id="PS50931"/>
    </source>
</evidence>
<dbReference type="FunFam" id="1.10.10.10:FF:000001">
    <property type="entry name" value="LysR family transcriptional regulator"/>
    <property type="match status" value="1"/>
</dbReference>
<dbReference type="Gene3D" id="3.40.190.290">
    <property type="match status" value="1"/>
</dbReference>
<dbReference type="HOGENOM" id="CLU_039613_6_2_9"/>
<reference evidence="6 7" key="1">
    <citation type="submission" date="2010-08" db="EMBL/GenBank/DDBJ databases">
        <authorList>
            <person name="Weinstock G."/>
            <person name="Sodergren E."/>
            <person name="Clifton S."/>
            <person name="Fulton L."/>
            <person name="Fulton B."/>
            <person name="Courtney L."/>
            <person name="Fronick C."/>
            <person name="Harrison M."/>
            <person name="Strong C."/>
            <person name="Farmer C."/>
            <person name="Delahaunty K."/>
            <person name="Markovic C."/>
            <person name="Hall O."/>
            <person name="Minx P."/>
            <person name="Tomlinson C."/>
            <person name="Mitreva M."/>
            <person name="Hou S."/>
            <person name="Chen J."/>
            <person name="Wollam A."/>
            <person name="Pepin K.H."/>
            <person name="Johnson M."/>
            <person name="Bhonagiri V."/>
            <person name="Zhang X."/>
            <person name="Suruliraj S."/>
            <person name="Warren W."/>
            <person name="Chinwalla A."/>
            <person name="Mardis E.R."/>
            <person name="Wilson R.K."/>
        </authorList>
    </citation>
    <scope>NUCLEOTIDE SEQUENCE [LARGE SCALE GENOMIC DNA]</scope>
    <source>
        <strain evidence="6 7">F0399</strain>
    </source>
</reference>
<dbReference type="GO" id="GO:0003700">
    <property type="term" value="F:DNA-binding transcription factor activity"/>
    <property type="evidence" value="ECO:0007669"/>
    <property type="project" value="InterPro"/>
</dbReference>
<dbReference type="Proteomes" id="UP000004633">
    <property type="component" value="Unassembled WGS sequence"/>
</dbReference>
<dbReference type="CDD" id="cd05466">
    <property type="entry name" value="PBP2_LTTR_substrate"/>
    <property type="match status" value="1"/>
</dbReference>